<dbReference type="Pfam" id="PF01408">
    <property type="entry name" value="GFO_IDH_MocA"/>
    <property type="match status" value="1"/>
</dbReference>
<dbReference type="InterPro" id="IPR036291">
    <property type="entry name" value="NAD(P)-bd_dom_sf"/>
</dbReference>
<dbReference type="GeneID" id="76202522"/>
<dbReference type="InterPro" id="IPR000683">
    <property type="entry name" value="Gfo/Idh/MocA-like_OxRdtase_N"/>
</dbReference>
<dbReference type="SUPFAM" id="SSF51735">
    <property type="entry name" value="NAD(P)-binding Rossmann-fold domains"/>
    <property type="match status" value="1"/>
</dbReference>
<gene>
    <name evidence="4" type="ORF">ACFQL7_25465</name>
</gene>
<dbReference type="Gene3D" id="3.30.360.10">
    <property type="entry name" value="Dihydrodipicolinate Reductase, domain 2"/>
    <property type="match status" value="1"/>
</dbReference>
<accession>A0ABD5YXW7</accession>
<feature type="domain" description="Gfo/Idh/MocA-like oxidoreductase N-terminal" evidence="2">
    <location>
        <begin position="25"/>
        <end position="138"/>
    </location>
</feature>
<sequence>MGYRIAFIGTGPEPDNPVWGESAAMAYRHAPGYRDDDRCEIVSCADLVRENAEAFAQEFDIDTNLIFEDYNEMLRKIEPDIVSVCTPVPTHAPIVLDCIRSGILKAIHCEKPMATTWEDARRMAQEAAKNSIQLTFNHQRRFVSDWREPKERIENGEIGELQRLEVSCGELLDNGTHYIDLANFYNDECSSEWVLGGLDYRTEHIKYGAHNENHGLAVWAYENGVHGLISTGVGEEMIGARNRIIGTDGTIEVHPAGETGYRIRRSGDEDWQMFKSEDEHCDGVKLAIDHVINCLDTGEVPEISARRALAVTEIIFGAWESVRQRSRVDFPLTIDDNPLESMVQSGDINPVPEEEQ</sequence>
<proteinExistence type="predicted"/>
<dbReference type="EMBL" id="JBHTAX010000005">
    <property type="protein sequence ID" value="MFC7192827.1"/>
    <property type="molecule type" value="Genomic_DNA"/>
</dbReference>
<organism evidence="4 5">
    <name type="scientific">Halocatena marina</name>
    <dbReference type="NCBI Taxonomy" id="2934937"/>
    <lineage>
        <taxon>Archaea</taxon>
        <taxon>Methanobacteriati</taxon>
        <taxon>Methanobacteriota</taxon>
        <taxon>Stenosarchaea group</taxon>
        <taxon>Halobacteria</taxon>
        <taxon>Halobacteriales</taxon>
        <taxon>Natronomonadaceae</taxon>
        <taxon>Halocatena</taxon>
    </lineage>
</organism>
<dbReference type="AlphaFoldDB" id="A0ABD5YXW7"/>
<dbReference type="InterPro" id="IPR050463">
    <property type="entry name" value="Gfo/Idh/MocA_oxidrdct_glycsds"/>
</dbReference>
<reference evidence="4 5" key="1">
    <citation type="journal article" date="2019" name="Int. J. Syst. Evol. Microbiol.">
        <title>The Global Catalogue of Microorganisms (GCM) 10K type strain sequencing project: providing services to taxonomists for standard genome sequencing and annotation.</title>
        <authorList>
            <consortium name="The Broad Institute Genomics Platform"/>
            <consortium name="The Broad Institute Genome Sequencing Center for Infectious Disease"/>
            <person name="Wu L."/>
            <person name="Ma J."/>
        </authorList>
    </citation>
    <scope>NUCLEOTIDE SEQUENCE [LARGE SCALE GENOMIC DNA]</scope>
    <source>
        <strain evidence="4 5">RDMS1</strain>
    </source>
</reference>
<feature type="domain" description="Gfo/Idh/MocA-like oxidoreductase C-terminal" evidence="3">
    <location>
        <begin position="165"/>
        <end position="329"/>
    </location>
</feature>
<dbReference type="Proteomes" id="UP001596417">
    <property type="component" value="Unassembled WGS sequence"/>
</dbReference>
<dbReference type="GO" id="GO:0016491">
    <property type="term" value="F:oxidoreductase activity"/>
    <property type="evidence" value="ECO:0007669"/>
    <property type="project" value="UniProtKB-KW"/>
</dbReference>
<protein>
    <submittedName>
        <fullName evidence="4">Gfo/Idh/MocA family protein</fullName>
    </submittedName>
</protein>
<name>A0ABD5YXW7_9EURY</name>
<dbReference type="SUPFAM" id="SSF55347">
    <property type="entry name" value="Glyceraldehyde-3-phosphate dehydrogenase-like, C-terminal domain"/>
    <property type="match status" value="1"/>
</dbReference>
<dbReference type="PANTHER" id="PTHR43818:SF11">
    <property type="entry name" value="BCDNA.GH03377"/>
    <property type="match status" value="1"/>
</dbReference>
<evidence type="ECO:0000313" key="5">
    <source>
        <dbReference type="Proteomes" id="UP001596417"/>
    </source>
</evidence>
<evidence type="ECO:0000259" key="2">
    <source>
        <dbReference type="Pfam" id="PF01408"/>
    </source>
</evidence>
<evidence type="ECO:0000313" key="4">
    <source>
        <dbReference type="EMBL" id="MFC7192827.1"/>
    </source>
</evidence>
<keyword evidence="5" id="KW-1185">Reference proteome</keyword>
<evidence type="ECO:0000256" key="1">
    <source>
        <dbReference type="ARBA" id="ARBA00023002"/>
    </source>
</evidence>
<comment type="caution">
    <text evidence="4">The sequence shown here is derived from an EMBL/GenBank/DDBJ whole genome shotgun (WGS) entry which is preliminary data.</text>
</comment>
<evidence type="ECO:0000259" key="3">
    <source>
        <dbReference type="Pfam" id="PF02894"/>
    </source>
</evidence>
<dbReference type="Gene3D" id="3.40.50.720">
    <property type="entry name" value="NAD(P)-binding Rossmann-like Domain"/>
    <property type="match status" value="1"/>
</dbReference>
<dbReference type="RefSeq" id="WP_264556555.1">
    <property type="nucleotide sequence ID" value="NZ_CP109981.1"/>
</dbReference>
<dbReference type="Pfam" id="PF02894">
    <property type="entry name" value="GFO_IDH_MocA_C"/>
    <property type="match status" value="1"/>
</dbReference>
<dbReference type="InterPro" id="IPR004104">
    <property type="entry name" value="Gfo/Idh/MocA-like_OxRdtase_C"/>
</dbReference>
<keyword evidence="1" id="KW-0560">Oxidoreductase</keyword>
<dbReference type="PANTHER" id="PTHR43818">
    <property type="entry name" value="BCDNA.GH03377"/>
    <property type="match status" value="1"/>
</dbReference>